<organism evidence="1 2">
    <name type="scientific">Eumeta variegata</name>
    <name type="common">Bagworm moth</name>
    <name type="synonym">Eumeta japonica</name>
    <dbReference type="NCBI Taxonomy" id="151549"/>
    <lineage>
        <taxon>Eukaryota</taxon>
        <taxon>Metazoa</taxon>
        <taxon>Ecdysozoa</taxon>
        <taxon>Arthropoda</taxon>
        <taxon>Hexapoda</taxon>
        <taxon>Insecta</taxon>
        <taxon>Pterygota</taxon>
        <taxon>Neoptera</taxon>
        <taxon>Endopterygota</taxon>
        <taxon>Lepidoptera</taxon>
        <taxon>Glossata</taxon>
        <taxon>Ditrysia</taxon>
        <taxon>Tineoidea</taxon>
        <taxon>Psychidae</taxon>
        <taxon>Oiketicinae</taxon>
        <taxon>Eumeta</taxon>
    </lineage>
</organism>
<protein>
    <submittedName>
        <fullName evidence="1">Uncharacterized protein</fullName>
    </submittedName>
</protein>
<accession>A0A4C1UD91</accession>
<comment type="caution">
    <text evidence="1">The sequence shown here is derived from an EMBL/GenBank/DDBJ whole genome shotgun (WGS) entry which is preliminary data.</text>
</comment>
<dbReference type="AlphaFoldDB" id="A0A4C1UD91"/>
<gene>
    <name evidence="1" type="ORF">EVAR_9417_1</name>
</gene>
<dbReference type="EMBL" id="BGZK01000160">
    <property type="protein sequence ID" value="GBP24319.1"/>
    <property type="molecule type" value="Genomic_DNA"/>
</dbReference>
<sequence length="71" mass="7990">MLKIQLLAYNCPVNFNGMMWDTFGTDRQSASSVEKDANRALAQAHCCGVRNKLRFTSLRINSIVLTKKAEI</sequence>
<evidence type="ECO:0000313" key="1">
    <source>
        <dbReference type="EMBL" id="GBP24319.1"/>
    </source>
</evidence>
<proteinExistence type="predicted"/>
<dbReference type="Proteomes" id="UP000299102">
    <property type="component" value="Unassembled WGS sequence"/>
</dbReference>
<dbReference type="OrthoDB" id="6597836at2759"/>
<evidence type="ECO:0000313" key="2">
    <source>
        <dbReference type="Proteomes" id="UP000299102"/>
    </source>
</evidence>
<name>A0A4C1UD91_EUMVA</name>
<reference evidence="1 2" key="1">
    <citation type="journal article" date="2019" name="Commun. Biol.">
        <title>The bagworm genome reveals a unique fibroin gene that provides high tensile strength.</title>
        <authorList>
            <person name="Kono N."/>
            <person name="Nakamura H."/>
            <person name="Ohtoshi R."/>
            <person name="Tomita M."/>
            <person name="Numata K."/>
            <person name="Arakawa K."/>
        </authorList>
    </citation>
    <scope>NUCLEOTIDE SEQUENCE [LARGE SCALE GENOMIC DNA]</scope>
</reference>
<keyword evidence="2" id="KW-1185">Reference proteome</keyword>